<organism evidence="2 3">
    <name type="scientific">Burkholderia gladioli (strain BSR3)</name>
    <dbReference type="NCBI Taxonomy" id="999541"/>
    <lineage>
        <taxon>Bacteria</taxon>
        <taxon>Pseudomonadati</taxon>
        <taxon>Pseudomonadota</taxon>
        <taxon>Betaproteobacteria</taxon>
        <taxon>Burkholderiales</taxon>
        <taxon>Burkholderiaceae</taxon>
        <taxon>Burkholderia</taxon>
    </lineage>
</organism>
<dbReference type="HOGENOM" id="CLU_616327_0_0_4"/>
<accession>F2LC66</accession>
<feature type="region of interest" description="Disordered" evidence="1">
    <location>
        <begin position="74"/>
        <end position="112"/>
    </location>
</feature>
<dbReference type="EMBL" id="CP002599">
    <property type="protein sequence ID" value="AEA59874.1"/>
    <property type="molecule type" value="Genomic_DNA"/>
</dbReference>
<evidence type="ECO:0000313" key="2">
    <source>
        <dbReference type="EMBL" id="AEA59874.1"/>
    </source>
</evidence>
<dbReference type="KEGG" id="bgd:bgla_1g11930"/>
<proteinExistence type="predicted"/>
<dbReference type="eggNOG" id="ENOG5034BIG">
    <property type="taxonomic scope" value="Bacteria"/>
</dbReference>
<dbReference type="RefSeq" id="WP_013697225.1">
    <property type="nucleotide sequence ID" value="NC_015381.1"/>
</dbReference>
<gene>
    <name evidence="2" type="ordered locus">bgla_1g11930</name>
</gene>
<feature type="compositionally biased region" description="Basic and acidic residues" evidence="1">
    <location>
        <begin position="74"/>
        <end position="84"/>
    </location>
</feature>
<sequence>MIANDHFPSVQPLPRDEFPSFGGRIINSPDFPEINDADDLDQPYGRGNTYQVNILQELMNQLRKNAEINEAQQHHDVPLTKRADPPQSKAPSVAPTSPSGEKKHAVKNKNNDGDHQALIARLNKKPHVIEFKGAELDRNERLKIIAAVAMCESGRDPFGAENTDQEFVGRKNGHRGIETSYSRIVHIGLSYGIIQFTQDGGALGGVLKKCNEKNHQKFMEIFGDNWQELLTLTSGGVEVAGVKYASGLEHWHSISKTKAGIEISTKASQGKLSVDSEIRGKRVQPIAVTVGGAKQDLWEGTWKQRFTDAAKVLDFQEAQLIYAVENYLNPTMSFCKDNNVRSGLGIAFAVACRVRGVNPTLLLEAAKKKGLKVPFESAADEKAAVVSISKGEIKEYQATHKGKAKTVKVAGEEITRAGRLNKDETGFLVEDMYWTDTFDISYDK</sequence>
<feature type="region of interest" description="Disordered" evidence="1">
    <location>
        <begin position="1"/>
        <end position="45"/>
    </location>
</feature>
<dbReference type="AlphaFoldDB" id="F2LC66"/>
<dbReference type="STRING" id="999541.bgla_1g11930"/>
<keyword evidence="3" id="KW-1185">Reference proteome</keyword>
<reference evidence="2 3" key="1">
    <citation type="journal article" date="2011" name="J. Bacteriol.">
        <title>Complete genome sequence of Burkholderia gladioli BSR3.</title>
        <authorList>
            <person name="Seo Y.S."/>
            <person name="Lim J."/>
            <person name="Choi B.S."/>
            <person name="Kim H."/>
            <person name="Goo E."/>
            <person name="Lee B."/>
            <person name="Lim J.S."/>
            <person name="Choi I.Y."/>
            <person name="Moon J.S."/>
            <person name="Kim J."/>
            <person name="Hwang I."/>
        </authorList>
    </citation>
    <scope>NUCLEOTIDE SEQUENCE [LARGE SCALE GENOMIC DNA]</scope>
    <source>
        <strain evidence="2 3">BSR3</strain>
    </source>
</reference>
<name>F2LC66_BURGS</name>
<dbReference type="Proteomes" id="UP000008316">
    <property type="component" value="Chromosome 1"/>
</dbReference>
<evidence type="ECO:0000256" key="1">
    <source>
        <dbReference type="SAM" id="MobiDB-lite"/>
    </source>
</evidence>
<evidence type="ECO:0000313" key="3">
    <source>
        <dbReference type="Proteomes" id="UP000008316"/>
    </source>
</evidence>
<protein>
    <submittedName>
        <fullName evidence="2">Uncharacterized protein</fullName>
    </submittedName>
</protein>